<dbReference type="AlphaFoldDB" id="A0A6A3BZ25"/>
<dbReference type="PANTHER" id="PTHR23253:SF53">
    <property type="entry name" value="EUKARYOTIC TRANSLATION INITIATION FACTOR ISOFORM 4G-1"/>
    <property type="match status" value="1"/>
</dbReference>
<keyword evidence="1" id="KW-0810">Translation regulation</keyword>
<comment type="caution">
    <text evidence="3">The sequence shown here is derived from an EMBL/GenBank/DDBJ whole genome shotgun (WGS) entry which is preliminary data.</text>
</comment>
<dbReference type="PANTHER" id="PTHR23253">
    <property type="entry name" value="EUKARYOTIC TRANSLATION INITIATION FACTOR 4 GAMMA"/>
    <property type="match status" value="1"/>
</dbReference>
<sequence>MWDFAKKPTEALLCVEELKSQSYHPEVVKEAISIALDKSSPCVEPVSKLLEHMLIKKLFTPRDIGTGCLLYDALLDDVSIDLPKAPNNFGEIIGRLVLAGGLDFKQVKEILKKMEDDMYQKAMFDAAMRIVSSNPSGQGLLDSSAFEVEACRSLF</sequence>
<keyword evidence="4" id="KW-1185">Reference proteome</keyword>
<protein>
    <recommendedName>
        <fullName evidence="2">MI domain-containing protein</fullName>
    </recommendedName>
</protein>
<proteinExistence type="predicted"/>
<dbReference type="InterPro" id="IPR016024">
    <property type="entry name" value="ARM-type_fold"/>
</dbReference>
<dbReference type="EMBL" id="VEPZ02000688">
    <property type="protein sequence ID" value="KAE8720708.1"/>
    <property type="molecule type" value="Genomic_DNA"/>
</dbReference>
<feature type="domain" description="MI" evidence="2">
    <location>
        <begin position="1"/>
        <end position="112"/>
    </location>
</feature>
<dbReference type="InterPro" id="IPR003891">
    <property type="entry name" value="Initiation_fac_eIF4g_MI"/>
</dbReference>
<accession>A0A6A3BZ25</accession>
<dbReference type="GO" id="GO:0006417">
    <property type="term" value="P:regulation of translation"/>
    <property type="evidence" value="ECO:0007669"/>
    <property type="project" value="UniProtKB-KW"/>
</dbReference>
<evidence type="ECO:0000313" key="3">
    <source>
        <dbReference type="EMBL" id="KAE8720708.1"/>
    </source>
</evidence>
<reference evidence="3" key="1">
    <citation type="submission" date="2019-09" db="EMBL/GenBank/DDBJ databases">
        <title>Draft genome information of white flower Hibiscus syriacus.</title>
        <authorList>
            <person name="Kim Y.-M."/>
        </authorList>
    </citation>
    <scope>NUCLEOTIDE SEQUENCE [LARGE SCALE GENOMIC DNA]</scope>
    <source>
        <strain evidence="3">YM2019G1</strain>
    </source>
</reference>
<dbReference type="SUPFAM" id="SSF48371">
    <property type="entry name" value="ARM repeat"/>
    <property type="match status" value="1"/>
</dbReference>
<dbReference type="SMART" id="SM00544">
    <property type="entry name" value="MA3"/>
    <property type="match status" value="1"/>
</dbReference>
<dbReference type="GO" id="GO:0016281">
    <property type="term" value="C:eukaryotic translation initiation factor 4F complex"/>
    <property type="evidence" value="ECO:0007669"/>
    <property type="project" value="TreeGrafter"/>
</dbReference>
<dbReference type="PROSITE" id="PS51366">
    <property type="entry name" value="MI"/>
    <property type="match status" value="1"/>
</dbReference>
<evidence type="ECO:0000256" key="1">
    <source>
        <dbReference type="ARBA" id="ARBA00022845"/>
    </source>
</evidence>
<dbReference type="Pfam" id="PF02847">
    <property type="entry name" value="MA3"/>
    <property type="match status" value="1"/>
</dbReference>
<name>A0A6A3BZ25_HIBSY</name>
<dbReference type="Gene3D" id="1.25.40.180">
    <property type="match status" value="1"/>
</dbReference>
<evidence type="ECO:0000313" key="4">
    <source>
        <dbReference type="Proteomes" id="UP000436088"/>
    </source>
</evidence>
<dbReference type="GO" id="GO:0003729">
    <property type="term" value="F:mRNA binding"/>
    <property type="evidence" value="ECO:0007669"/>
    <property type="project" value="TreeGrafter"/>
</dbReference>
<gene>
    <name evidence="3" type="ORF">F3Y22_tig00018568pilonHSYRG00005</name>
</gene>
<dbReference type="GO" id="GO:0003743">
    <property type="term" value="F:translation initiation factor activity"/>
    <property type="evidence" value="ECO:0007669"/>
    <property type="project" value="TreeGrafter"/>
</dbReference>
<evidence type="ECO:0000259" key="2">
    <source>
        <dbReference type="PROSITE" id="PS51366"/>
    </source>
</evidence>
<organism evidence="3 4">
    <name type="scientific">Hibiscus syriacus</name>
    <name type="common">Rose of Sharon</name>
    <dbReference type="NCBI Taxonomy" id="106335"/>
    <lineage>
        <taxon>Eukaryota</taxon>
        <taxon>Viridiplantae</taxon>
        <taxon>Streptophyta</taxon>
        <taxon>Embryophyta</taxon>
        <taxon>Tracheophyta</taxon>
        <taxon>Spermatophyta</taxon>
        <taxon>Magnoliopsida</taxon>
        <taxon>eudicotyledons</taxon>
        <taxon>Gunneridae</taxon>
        <taxon>Pentapetalae</taxon>
        <taxon>rosids</taxon>
        <taxon>malvids</taxon>
        <taxon>Malvales</taxon>
        <taxon>Malvaceae</taxon>
        <taxon>Malvoideae</taxon>
        <taxon>Hibiscus</taxon>
    </lineage>
</organism>
<dbReference type="Proteomes" id="UP000436088">
    <property type="component" value="Unassembled WGS sequence"/>
</dbReference>